<evidence type="ECO:0000259" key="8">
    <source>
        <dbReference type="PROSITE" id="PS51935"/>
    </source>
</evidence>
<feature type="compositionally biased region" description="Polar residues" evidence="7">
    <location>
        <begin position="255"/>
        <end position="277"/>
    </location>
</feature>
<name>A0A7X2N4M6_9FIRM</name>
<evidence type="ECO:0000256" key="6">
    <source>
        <dbReference type="PROSITE-ProRule" id="PRU00591"/>
    </source>
</evidence>
<gene>
    <name evidence="9" type="ORF">FYJ50_09615</name>
</gene>
<dbReference type="GO" id="GO:0008234">
    <property type="term" value="F:cysteine-type peptidase activity"/>
    <property type="evidence" value="ECO:0007669"/>
    <property type="project" value="UniProtKB-KW"/>
</dbReference>
<dbReference type="Pfam" id="PF00877">
    <property type="entry name" value="NLPC_P60"/>
    <property type="match status" value="1"/>
</dbReference>
<keyword evidence="5" id="KW-0788">Thiol protease</keyword>
<feature type="repeat" description="Cell wall-binding" evidence="6">
    <location>
        <begin position="160"/>
        <end position="179"/>
    </location>
</feature>
<protein>
    <recommendedName>
        <fullName evidence="8">NlpC/P60 domain-containing protein</fullName>
    </recommendedName>
</protein>
<feature type="region of interest" description="Disordered" evidence="7">
    <location>
        <begin position="255"/>
        <end position="311"/>
    </location>
</feature>
<keyword evidence="10" id="KW-1185">Reference proteome</keyword>
<dbReference type="InterPro" id="IPR038765">
    <property type="entry name" value="Papain-like_cys_pep_sf"/>
</dbReference>
<accession>A0A7X2N4M6</accession>
<feature type="domain" description="NlpC/P60" evidence="8">
    <location>
        <begin position="292"/>
        <end position="415"/>
    </location>
</feature>
<dbReference type="Pfam" id="PF01473">
    <property type="entry name" value="Choline_bind_1"/>
    <property type="match status" value="1"/>
</dbReference>
<reference evidence="9 10" key="1">
    <citation type="submission" date="2019-08" db="EMBL/GenBank/DDBJ databases">
        <title>In-depth cultivation of the pig gut microbiome towards novel bacterial diversity and tailored functional studies.</title>
        <authorList>
            <person name="Wylensek D."/>
            <person name="Hitch T.C.A."/>
            <person name="Clavel T."/>
        </authorList>
    </citation>
    <scope>NUCLEOTIDE SEQUENCE [LARGE SCALE GENOMIC DNA]</scope>
    <source>
        <strain evidence="9 10">LKV-178-WT-2G</strain>
    </source>
</reference>
<dbReference type="AlphaFoldDB" id="A0A7X2N4M6"/>
<evidence type="ECO:0000256" key="1">
    <source>
        <dbReference type="ARBA" id="ARBA00007074"/>
    </source>
</evidence>
<dbReference type="InterPro" id="IPR018337">
    <property type="entry name" value="Cell_wall/Cho-bd_repeat"/>
</dbReference>
<keyword evidence="4" id="KW-0378">Hydrolase</keyword>
<evidence type="ECO:0000313" key="10">
    <source>
        <dbReference type="Proteomes" id="UP000470082"/>
    </source>
</evidence>
<sequence length="415" mass="44932">MFQRGDLMNFIEKHSKILAIALCACACGPVLSTAYAYENQPGWHGEGADRYYVLESNRKEATGLTEIDGELYYFNGKGEMQFGWQSVPNGIYYFEQDGTAATGETIIQGTSYNFQDEGQLLHGWDEEKEFYYDEKGYPVSDSWIDDGGFKYYFDQDGNYVTGWKEINGSKYYFGEDGKMSTGETTLDGSTYYFQADGAYVTGWKKVGEDMYYHDENGKTVVDSSKEIDGKTYFFDETGKMIKDTQKDGYTIASDGTAQKTETSSSNTQVSDNTATAPSNGNTNSSQGSSNGNASQSKPAAPAAPSKPSTPNYGGVNSSAIAAAAIAQVGVSQDCTMLVTNSLRAVGISFHGWPEEYLSLGTLTSTPVPGDICVYSGHVAIYIGNGQAVHGGWDGYTTVITSVSCSNAFIGYVHVG</sequence>
<comment type="caution">
    <text evidence="9">The sequence shown here is derived from an EMBL/GenBank/DDBJ whole genome shotgun (WGS) entry which is preliminary data.</text>
</comment>
<proteinExistence type="inferred from homology"/>
<dbReference type="Gene3D" id="3.90.1720.10">
    <property type="entry name" value="endopeptidase domain like (from Nostoc punctiforme)"/>
    <property type="match status" value="1"/>
</dbReference>
<evidence type="ECO:0000313" key="9">
    <source>
        <dbReference type="EMBL" id="MSS02341.1"/>
    </source>
</evidence>
<evidence type="ECO:0000256" key="4">
    <source>
        <dbReference type="ARBA" id="ARBA00022801"/>
    </source>
</evidence>
<evidence type="ECO:0000256" key="5">
    <source>
        <dbReference type="ARBA" id="ARBA00022807"/>
    </source>
</evidence>
<feature type="compositionally biased region" description="Low complexity" evidence="7">
    <location>
        <begin position="278"/>
        <end position="308"/>
    </location>
</feature>
<keyword evidence="3" id="KW-0677">Repeat</keyword>
<comment type="similarity">
    <text evidence="1">Belongs to the peptidase C40 family.</text>
</comment>
<dbReference type="Pfam" id="PF19127">
    <property type="entry name" value="Choline_bind_3"/>
    <property type="match status" value="2"/>
</dbReference>
<dbReference type="GO" id="GO:0006508">
    <property type="term" value="P:proteolysis"/>
    <property type="evidence" value="ECO:0007669"/>
    <property type="project" value="UniProtKB-KW"/>
</dbReference>
<dbReference type="SUPFAM" id="SSF69360">
    <property type="entry name" value="Cell wall binding repeat"/>
    <property type="match status" value="1"/>
</dbReference>
<dbReference type="SUPFAM" id="SSF54001">
    <property type="entry name" value="Cysteine proteinases"/>
    <property type="match status" value="1"/>
</dbReference>
<keyword evidence="2" id="KW-0645">Protease</keyword>
<dbReference type="Proteomes" id="UP000470082">
    <property type="component" value="Unassembled WGS sequence"/>
</dbReference>
<dbReference type="Gene3D" id="2.10.270.10">
    <property type="entry name" value="Cholin Binding"/>
    <property type="match status" value="3"/>
</dbReference>
<dbReference type="EMBL" id="VUMM01000028">
    <property type="protein sequence ID" value="MSS02341.1"/>
    <property type="molecule type" value="Genomic_DNA"/>
</dbReference>
<evidence type="ECO:0000256" key="7">
    <source>
        <dbReference type="SAM" id="MobiDB-lite"/>
    </source>
</evidence>
<dbReference type="InterPro" id="IPR000064">
    <property type="entry name" value="NLP_P60_dom"/>
</dbReference>
<organism evidence="9 10">
    <name type="scientific">Floccifex porci</name>
    <dbReference type="NCBI Taxonomy" id="2606629"/>
    <lineage>
        <taxon>Bacteria</taxon>
        <taxon>Bacillati</taxon>
        <taxon>Bacillota</taxon>
        <taxon>Erysipelotrichia</taxon>
        <taxon>Erysipelotrichales</taxon>
        <taxon>Erysipelotrichaceae</taxon>
        <taxon>Floccifex</taxon>
    </lineage>
</organism>
<dbReference type="PROSITE" id="PS51170">
    <property type="entry name" value="CW"/>
    <property type="match status" value="1"/>
</dbReference>
<evidence type="ECO:0000256" key="2">
    <source>
        <dbReference type="ARBA" id="ARBA00022670"/>
    </source>
</evidence>
<dbReference type="PROSITE" id="PS51935">
    <property type="entry name" value="NLPC_P60"/>
    <property type="match status" value="1"/>
</dbReference>
<evidence type="ECO:0000256" key="3">
    <source>
        <dbReference type="ARBA" id="ARBA00022737"/>
    </source>
</evidence>